<keyword evidence="6 11" id="KW-0560">Oxidoreductase</keyword>
<evidence type="ECO:0000313" key="12">
    <source>
        <dbReference type="Proteomes" id="UP000549066"/>
    </source>
</evidence>
<dbReference type="InterPro" id="IPR011032">
    <property type="entry name" value="GroES-like_sf"/>
</dbReference>
<dbReference type="EC" id="1.1.1.1" evidence="3"/>
<evidence type="ECO:0000256" key="7">
    <source>
        <dbReference type="ARBA" id="ARBA00049164"/>
    </source>
</evidence>
<dbReference type="InterPro" id="IPR013149">
    <property type="entry name" value="ADH-like_C"/>
</dbReference>
<evidence type="ECO:0000256" key="4">
    <source>
        <dbReference type="ARBA" id="ARBA00022723"/>
    </source>
</evidence>
<evidence type="ECO:0000256" key="1">
    <source>
        <dbReference type="ARBA" id="ARBA00001947"/>
    </source>
</evidence>
<dbReference type="GO" id="GO:0005737">
    <property type="term" value="C:cytoplasm"/>
    <property type="evidence" value="ECO:0007669"/>
    <property type="project" value="TreeGrafter"/>
</dbReference>
<dbReference type="InterPro" id="IPR002328">
    <property type="entry name" value="ADH_Zn_CS"/>
</dbReference>
<dbReference type="Pfam" id="PF00107">
    <property type="entry name" value="ADH_zinc_N"/>
    <property type="match status" value="1"/>
</dbReference>
<dbReference type="GO" id="GO:0008270">
    <property type="term" value="F:zinc ion binding"/>
    <property type="evidence" value="ECO:0007669"/>
    <property type="project" value="InterPro"/>
</dbReference>
<evidence type="ECO:0000256" key="2">
    <source>
        <dbReference type="ARBA" id="ARBA00008072"/>
    </source>
</evidence>
<evidence type="ECO:0000259" key="10">
    <source>
        <dbReference type="SMART" id="SM00829"/>
    </source>
</evidence>
<protein>
    <recommendedName>
        <fullName evidence="3">alcohol dehydrogenase</fullName>
        <ecNumber evidence="3">1.1.1.1</ecNumber>
    </recommendedName>
</protein>
<dbReference type="AlphaFoldDB" id="A0A852WVA0"/>
<reference evidence="11 12" key="1">
    <citation type="submission" date="2020-07" db="EMBL/GenBank/DDBJ databases">
        <title>Sequencing the genomes of 1000 actinobacteria strains.</title>
        <authorList>
            <person name="Klenk H.-P."/>
        </authorList>
    </citation>
    <scope>NUCLEOTIDE SEQUENCE [LARGE SCALE GENOMIC DNA]</scope>
    <source>
        <strain evidence="11 12">DSM 8598</strain>
    </source>
</reference>
<keyword evidence="4 9" id="KW-0479">Metal-binding</keyword>
<dbReference type="InterPro" id="IPR013154">
    <property type="entry name" value="ADH-like_N"/>
</dbReference>
<dbReference type="GO" id="GO:0004022">
    <property type="term" value="F:alcohol dehydrogenase (NAD+) activity"/>
    <property type="evidence" value="ECO:0007669"/>
    <property type="project" value="UniProtKB-EC"/>
</dbReference>
<dbReference type="PANTHER" id="PTHR42940">
    <property type="entry name" value="ALCOHOL DEHYDROGENASE 1-RELATED"/>
    <property type="match status" value="1"/>
</dbReference>
<dbReference type="Gene3D" id="3.90.180.10">
    <property type="entry name" value="Medium-chain alcohol dehydrogenases, catalytic domain"/>
    <property type="match status" value="1"/>
</dbReference>
<dbReference type="PANTHER" id="PTHR42940:SF8">
    <property type="entry name" value="VACUOLAR PROTEIN SORTING-ASSOCIATED PROTEIN 11"/>
    <property type="match status" value="1"/>
</dbReference>
<feature type="domain" description="Enoyl reductase (ER)" evidence="10">
    <location>
        <begin position="24"/>
        <end position="356"/>
    </location>
</feature>
<dbReference type="SUPFAM" id="SSF50129">
    <property type="entry name" value="GroES-like"/>
    <property type="match status" value="1"/>
</dbReference>
<organism evidence="11 12">
    <name type="scientific">Agromyces hippuratus</name>
    <dbReference type="NCBI Taxonomy" id="286438"/>
    <lineage>
        <taxon>Bacteria</taxon>
        <taxon>Bacillati</taxon>
        <taxon>Actinomycetota</taxon>
        <taxon>Actinomycetes</taxon>
        <taxon>Micrococcales</taxon>
        <taxon>Microbacteriaceae</taxon>
        <taxon>Agromyces</taxon>
    </lineage>
</organism>
<accession>A0A852WVA0</accession>
<dbReference type="InterPro" id="IPR020843">
    <property type="entry name" value="ER"/>
</dbReference>
<comment type="catalytic activity">
    <reaction evidence="7">
        <text>a secondary alcohol + NAD(+) = a ketone + NADH + H(+)</text>
        <dbReference type="Rhea" id="RHEA:10740"/>
        <dbReference type="ChEBI" id="CHEBI:15378"/>
        <dbReference type="ChEBI" id="CHEBI:17087"/>
        <dbReference type="ChEBI" id="CHEBI:35681"/>
        <dbReference type="ChEBI" id="CHEBI:57540"/>
        <dbReference type="ChEBI" id="CHEBI:57945"/>
        <dbReference type="EC" id="1.1.1.1"/>
    </reaction>
</comment>
<keyword evidence="5 9" id="KW-0862">Zinc</keyword>
<dbReference type="Pfam" id="PF08240">
    <property type="entry name" value="ADH_N"/>
    <property type="match status" value="1"/>
</dbReference>
<sequence>MSGVLDAGREREGAMKAVQYRTIGGSPEVVEIEVPEPGPGEVRLKVTAAGACHSDSFVMSLTEEQYTYGLPLTLGHEGAGIVDKLGDGVTGVAIGDSVAVYGPQGCGRCYQCAQGKENYCERAAELGIAPPGLGAPGAMAEYMIVRSDRHLLPLGDLDPVQNVALTDAGLTPYHAIKMSLPKLVPGTTAVVIGAGGLGHVAIQILRAITPSTVIALDLSEEKLALAREVGAHHAFASDADAAERIREATGGRPVTAVFDFVAIQPTIDLGRSVAGVESDHVIVGVGVGMLPVGMLGAPYDSTVRAPYWGSRAELFEVFDLARAGLVKVETEVFPIDEAPEAYRRLHDGTLRGRAIIVP</sequence>
<evidence type="ECO:0000256" key="5">
    <source>
        <dbReference type="ARBA" id="ARBA00022833"/>
    </source>
</evidence>
<evidence type="ECO:0000256" key="6">
    <source>
        <dbReference type="ARBA" id="ARBA00023002"/>
    </source>
</evidence>
<dbReference type="SUPFAM" id="SSF51735">
    <property type="entry name" value="NAD(P)-binding Rossmann-fold domains"/>
    <property type="match status" value="1"/>
</dbReference>
<comment type="caution">
    <text evidence="11">The sequence shown here is derived from an EMBL/GenBank/DDBJ whole genome shotgun (WGS) entry which is preliminary data.</text>
</comment>
<dbReference type="InterPro" id="IPR036291">
    <property type="entry name" value="NAD(P)-bd_dom_sf"/>
</dbReference>
<dbReference type="Proteomes" id="UP000549066">
    <property type="component" value="Unassembled WGS sequence"/>
</dbReference>
<evidence type="ECO:0000256" key="9">
    <source>
        <dbReference type="RuleBase" id="RU361277"/>
    </source>
</evidence>
<evidence type="ECO:0000256" key="8">
    <source>
        <dbReference type="ARBA" id="ARBA00049243"/>
    </source>
</evidence>
<name>A0A852WVA0_9MICO</name>
<comment type="similarity">
    <text evidence="2 9">Belongs to the zinc-containing alcohol dehydrogenase family.</text>
</comment>
<comment type="cofactor">
    <cofactor evidence="1 9">
        <name>Zn(2+)</name>
        <dbReference type="ChEBI" id="CHEBI:29105"/>
    </cofactor>
</comment>
<dbReference type="CDD" id="cd05284">
    <property type="entry name" value="arabinose_DH_like"/>
    <property type="match status" value="1"/>
</dbReference>
<keyword evidence="12" id="KW-1185">Reference proteome</keyword>
<dbReference type="EMBL" id="JACCFI010000001">
    <property type="protein sequence ID" value="NYG21976.1"/>
    <property type="molecule type" value="Genomic_DNA"/>
</dbReference>
<evidence type="ECO:0000313" key="11">
    <source>
        <dbReference type="EMBL" id="NYG21976.1"/>
    </source>
</evidence>
<dbReference type="SMART" id="SM00829">
    <property type="entry name" value="PKS_ER"/>
    <property type="match status" value="1"/>
</dbReference>
<dbReference type="Gene3D" id="3.40.50.720">
    <property type="entry name" value="NAD(P)-binding Rossmann-like Domain"/>
    <property type="match status" value="1"/>
</dbReference>
<dbReference type="PROSITE" id="PS00059">
    <property type="entry name" value="ADH_ZINC"/>
    <property type="match status" value="1"/>
</dbReference>
<comment type="catalytic activity">
    <reaction evidence="8">
        <text>a primary alcohol + NAD(+) = an aldehyde + NADH + H(+)</text>
        <dbReference type="Rhea" id="RHEA:10736"/>
        <dbReference type="ChEBI" id="CHEBI:15378"/>
        <dbReference type="ChEBI" id="CHEBI:15734"/>
        <dbReference type="ChEBI" id="CHEBI:17478"/>
        <dbReference type="ChEBI" id="CHEBI:57540"/>
        <dbReference type="ChEBI" id="CHEBI:57945"/>
        <dbReference type="EC" id="1.1.1.1"/>
    </reaction>
</comment>
<evidence type="ECO:0000256" key="3">
    <source>
        <dbReference type="ARBA" id="ARBA00013190"/>
    </source>
</evidence>
<proteinExistence type="inferred from homology"/>
<gene>
    <name evidence="11" type="ORF">BJY17_002723</name>
</gene>